<dbReference type="AlphaFoldDB" id="A0A2N0H5F9"/>
<proteinExistence type="predicted"/>
<feature type="compositionally biased region" description="Polar residues" evidence="1">
    <location>
        <begin position="30"/>
        <end position="39"/>
    </location>
</feature>
<name>A0A2N0H5F9_9SPHN</name>
<protein>
    <submittedName>
        <fullName evidence="2">Uncharacterized protein</fullName>
    </submittedName>
</protein>
<feature type="region of interest" description="Disordered" evidence="1">
    <location>
        <begin position="20"/>
        <end position="39"/>
    </location>
</feature>
<comment type="caution">
    <text evidence="2">The sequence shown here is derived from an EMBL/GenBank/DDBJ whole genome shotgun (WGS) entry which is preliminary data.</text>
</comment>
<dbReference type="Proteomes" id="UP000232587">
    <property type="component" value="Unassembled WGS sequence"/>
</dbReference>
<evidence type="ECO:0000313" key="2">
    <source>
        <dbReference type="EMBL" id="PKB14152.1"/>
    </source>
</evidence>
<organism evidence="2 3">
    <name type="scientific">Novosphingobium kunmingense</name>
    <dbReference type="NCBI Taxonomy" id="1211806"/>
    <lineage>
        <taxon>Bacteria</taxon>
        <taxon>Pseudomonadati</taxon>
        <taxon>Pseudomonadota</taxon>
        <taxon>Alphaproteobacteria</taxon>
        <taxon>Sphingomonadales</taxon>
        <taxon>Sphingomonadaceae</taxon>
        <taxon>Novosphingobium</taxon>
    </lineage>
</organism>
<keyword evidence="3" id="KW-1185">Reference proteome</keyword>
<reference evidence="2 3" key="1">
    <citation type="submission" date="2017-11" db="EMBL/GenBank/DDBJ databases">
        <title>Genomic Encyclopedia of Type Strains, Phase III (KMG-III): the genomes of soil and plant-associated and newly described type strains.</title>
        <authorList>
            <person name="Whitman W."/>
        </authorList>
    </citation>
    <scope>NUCLEOTIDE SEQUENCE [LARGE SCALE GENOMIC DNA]</scope>
    <source>
        <strain evidence="2 3">CGMCC 1.12274</strain>
    </source>
</reference>
<evidence type="ECO:0000256" key="1">
    <source>
        <dbReference type="SAM" id="MobiDB-lite"/>
    </source>
</evidence>
<accession>A0A2N0H5F9</accession>
<gene>
    <name evidence="2" type="ORF">B0I00_2783</name>
</gene>
<sequence>MTKVAEKTARWTKPVLTKLGNLKDVAGGNPNPTQNVNNS</sequence>
<evidence type="ECO:0000313" key="3">
    <source>
        <dbReference type="Proteomes" id="UP000232587"/>
    </source>
</evidence>
<dbReference type="EMBL" id="PHUF01000005">
    <property type="protein sequence ID" value="PKB14152.1"/>
    <property type="molecule type" value="Genomic_DNA"/>
</dbReference>